<proteinExistence type="predicted"/>
<dbReference type="EMBL" id="JAZDWU010000006">
    <property type="protein sequence ID" value="KAK9999043.1"/>
    <property type="molecule type" value="Genomic_DNA"/>
</dbReference>
<organism evidence="2 3">
    <name type="scientific">Lithocarpus litseifolius</name>
    <dbReference type="NCBI Taxonomy" id="425828"/>
    <lineage>
        <taxon>Eukaryota</taxon>
        <taxon>Viridiplantae</taxon>
        <taxon>Streptophyta</taxon>
        <taxon>Embryophyta</taxon>
        <taxon>Tracheophyta</taxon>
        <taxon>Spermatophyta</taxon>
        <taxon>Magnoliopsida</taxon>
        <taxon>eudicotyledons</taxon>
        <taxon>Gunneridae</taxon>
        <taxon>Pentapetalae</taxon>
        <taxon>rosids</taxon>
        <taxon>fabids</taxon>
        <taxon>Fagales</taxon>
        <taxon>Fagaceae</taxon>
        <taxon>Lithocarpus</taxon>
    </lineage>
</organism>
<keyword evidence="3" id="KW-1185">Reference proteome</keyword>
<accession>A0AAW2CML0</accession>
<evidence type="ECO:0000313" key="3">
    <source>
        <dbReference type="Proteomes" id="UP001459277"/>
    </source>
</evidence>
<feature type="region of interest" description="Disordered" evidence="1">
    <location>
        <begin position="1"/>
        <end position="25"/>
    </location>
</feature>
<sequence length="371" mass="42252">MPAKGQSSSCRKGKEVVSDPPIARDVGEKAVYSELDHYDKEEVQRAPDSECGPLIDPWYNIYANFPKVPSDYTPPLPGCVWLALCRSNTDVSWAPLASSIPDLVIRQGTSLPVPIHFKFGSGIALGWKEWVDRELFDMGFMGLLQQAGVLKAIVSSCCLSNYRGLFNLYHLVRWWCTTTHTFFFSCRLYNTSFVHSTTLQHLLYECCAKHLAKRRPIRFAKKYLSCPRVITDFCGKFEFDFPLAFRSVGLKPIDHLAVEFFDKGVGFSWRAYRKLGTSYTCPNSVMGPFVDTTETTTSMTGFEERGITYLAATNTEWLPYLADESIRFVHYPANMVRRPFRLDQDIPDDLSSLMESPTSIRPFLRHAAFEF</sequence>
<gene>
    <name evidence="2" type="ORF">SO802_018646</name>
</gene>
<dbReference type="Proteomes" id="UP001459277">
    <property type="component" value="Unassembled WGS sequence"/>
</dbReference>
<dbReference type="AlphaFoldDB" id="A0AAW2CML0"/>
<reference evidence="2 3" key="1">
    <citation type="submission" date="2024-01" db="EMBL/GenBank/DDBJ databases">
        <title>A telomere-to-telomere, gap-free genome of sweet tea (Lithocarpus litseifolius).</title>
        <authorList>
            <person name="Zhou J."/>
        </authorList>
    </citation>
    <scope>NUCLEOTIDE SEQUENCE [LARGE SCALE GENOMIC DNA]</scope>
    <source>
        <strain evidence="2">Zhou-2022a</strain>
        <tissue evidence="2">Leaf</tissue>
    </source>
</reference>
<comment type="caution">
    <text evidence="2">The sequence shown here is derived from an EMBL/GenBank/DDBJ whole genome shotgun (WGS) entry which is preliminary data.</text>
</comment>
<feature type="compositionally biased region" description="Polar residues" evidence="1">
    <location>
        <begin position="1"/>
        <end position="10"/>
    </location>
</feature>
<evidence type="ECO:0008006" key="4">
    <source>
        <dbReference type="Google" id="ProtNLM"/>
    </source>
</evidence>
<name>A0AAW2CML0_9ROSI</name>
<evidence type="ECO:0000256" key="1">
    <source>
        <dbReference type="SAM" id="MobiDB-lite"/>
    </source>
</evidence>
<evidence type="ECO:0000313" key="2">
    <source>
        <dbReference type="EMBL" id="KAK9999043.1"/>
    </source>
</evidence>
<protein>
    <recommendedName>
        <fullName evidence="4">Aminotransferase-like plant mobile domain-containing protein</fullName>
    </recommendedName>
</protein>